<dbReference type="GO" id="GO:0030018">
    <property type="term" value="C:Z disc"/>
    <property type="evidence" value="ECO:0007669"/>
    <property type="project" value="TreeGrafter"/>
</dbReference>
<dbReference type="PANTHER" id="PTHR24214">
    <property type="entry name" value="PDZ AND LIM DOMAIN PROTEIN ZASP"/>
    <property type="match status" value="1"/>
</dbReference>
<dbReference type="GO" id="GO:0030036">
    <property type="term" value="P:actin cytoskeleton organization"/>
    <property type="evidence" value="ECO:0007669"/>
    <property type="project" value="TreeGrafter"/>
</dbReference>
<evidence type="ECO:0000256" key="1">
    <source>
        <dbReference type="ARBA" id="ARBA00004496"/>
    </source>
</evidence>
<feature type="compositionally biased region" description="Basic and acidic residues" evidence="4">
    <location>
        <begin position="332"/>
        <end position="342"/>
    </location>
</feature>
<dbReference type="GO" id="GO:0051371">
    <property type="term" value="F:muscle alpha-actinin binding"/>
    <property type="evidence" value="ECO:0007669"/>
    <property type="project" value="TreeGrafter"/>
</dbReference>
<feature type="region of interest" description="Disordered" evidence="4">
    <location>
        <begin position="332"/>
        <end position="362"/>
    </location>
</feature>
<dbReference type="InterPro" id="IPR006643">
    <property type="entry name" value="Zasp-like_motif"/>
</dbReference>
<dbReference type="SUPFAM" id="SSF50156">
    <property type="entry name" value="PDZ domain-like"/>
    <property type="match status" value="1"/>
</dbReference>
<organism evidence="6 7">
    <name type="scientific">Setaria digitata</name>
    <dbReference type="NCBI Taxonomy" id="48799"/>
    <lineage>
        <taxon>Eukaryota</taxon>
        <taxon>Metazoa</taxon>
        <taxon>Ecdysozoa</taxon>
        <taxon>Nematoda</taxon>
        <taxon>Chromadorea</taxon>
        <taxon>Rhabditida</taxon>
        <taxon>Spirurina</taxon>
        <taxon>Spiruromorpha</taxon>
        <taxon>Filarioidea</taxon>
        <taxon>Setariidae</taxon>
        <taxon>Setaria</taxon>
    </lineage>
</organism>
<feature type="region of interest" description="Disordered" evidence="4">
    <location>
        <begin position="161"/>
        <end position="216"/>
    </location>
</feature>
<evidence type="ECO:0000313" key="6">
    <source>
        <dbReference type="Proteomes" id="UP000887581"/>
    </source>
</evidence>
<keyword evidence="6" id="KW-1185">Reference proteome</keyword>
<evidence type="ECO:0000256" key="3">
    <source>
        <dbReference type="ARBA" id="ARBA00023038"/>
    </source>
</evidence>
<feature type="region of interest" description="Disordered" evidence="4">
    <location>
        <begin position="229"/>
        <end position="270"/>
    </location>
</feature>
<dbReference type="GO" id="GO:0005912">
    <property type="term" value="C:adherens junction"/>
    <property type="evidence" value="ECO:0007669"/>
    <property type="project" value="TreeGrafter"/>
</dbReference>
<dbReference type="GO" id="GO:0061061">
    <property type="term" value="P:muscle structure development"/>
    <property type="evidence" value="ECO:0007669"/>
    <property type="project" value="TreeGrafter"/>
</dbReference>
<dbReference type="WBParaSite" id="sdigi.contig598.g9160.t1">
    <property type="protein sequence ID" value="sdigi.contig598.g9160.t1"/>
    <property type="gene ID" value="sdigi.contig598.g9160"/>
</dbReference>
<feature type="compositionally biased region" description="Polar residues" evidence="4">
    <location>
        <begin position="245"/>
        <end position="256"/>
    </location>
</feature>
<feature type="compositionally biased region" description="Low complexity" evidence="4">
    <location>
        <begin position="197"/>
        <end position="206"/>
    </location>
</feature>
<dbReference type="PROSITE" id="PS50106">
    <property type="entry name" value="PDZ"/>
    <property type="match status" value="1"/>
</dbReference>
<dbReference type="SMART" id="SM00735">
    <property type="entry name" value="ZM"/>
    <property type="match status" value="1"/>
</dbReference>
<comment type="subcellular location">
    <subcellularLocation>
        <location evidence="1">Cytoplasm</location>
    </subcellularLocation>
</comment>
<dbReference type="InterPro" id="IPR050604">
    <property type="entry name" value="PDZ-LIM_domain"/>
</dbReference>
<keyword evidence="3" id="KW-0440">LIM domain</keyword>
<keyword evidence="3" id="KW-0862">Zinc</keyword>
<evidence type="ECO:0000259" key="5">
    <source>
        <dbReference type="PROSITE" id="PS50106"/>
    </source>
</evidence>
<evidence type="ECO:0000256" key="4">
    <source>
        <dbReference type="SAM" id="MobiDB-lite"/>
    </source>
</evidence>
<dbReference type="GO" id="GO:0031941">
    <property type="term" value="C:filamentous actin"/>
    <property type="evidence" value="ECO:0007669"/>
    <property type="project" value="TreeGrafter"/>
</dbReference>
<dbReference type="Proteomes" id="UP000887581">
    <property type="component" value="Unplaced"/>
</dbReference>
<dbReference type="GO" id="GO:0003779">
    <property type="term" value="F:actin binding"/>
    <property type="evidence" value="ECO:0007669"/>
    <property type="project" value="TreeGrafter"/>
</dbReference>
<dbReference type="AlphaFoldDB" id="A0A915PYI5"/>
<dbReference type="InterPro" id="IPR036034">
    <property type="entry name" value="PDZ_sf"/>
</dbReference>
<reference evidence="7" key="1">
    <citation type="submission" date="2022-11" db="UniProtKB">
        <authorList>
            <consortium name="WormBaseParasite"/>
        </authorList>
    </citation>
    <scope>IDENTIFICATION</scope>
</reference>
<keyword evidence="2" id="KW-0963">Cytoplasm</keyword>
<name>A0A915PYI5_9BILA</name>
<proteinExistence type="predicted"/>
<sequence>MAYETITVRMNRSSNTIPWGFTVSGGNAMPIKIASVQKDSLADKAGIQADDMINELSGRNTKGMSYQEARNIVESASLQIYMLLQRQVTEHSCLPWQLTERNNQITVDHIRPETTVNYNYRKESTVVNRPFSLTHQPAPFTNVTNTDSSYAQSKRFQSNYTADNYRIESRNTTDYSSGGDKPKSVVSRNVPIMIGNSAPSPAAPSSTTVPDGKIYGPVHVDTSNAYGTASYPSSGSGGGYRPTGNASTKSVWQNSGPRVPFQHSPRTERQLSPHATVRHLQYNSPMNLYSPHSAAEQYMQQTGGLFGTDPLLQQPKGDEAYLKSETRRLIAEEEGQSAHDKSPSMQSASFKRISRACGTPVD</sequence>
<dbReference type="GO" id="GO:0001725">
    <property type="term" value="C:stress fiber"/>
    <property type="evidence" value="ECO:0007669"/>
    <property type="project" value="TreeGrafter"/>
</dbReference>
<evidence type="ECO:0000256" key="2">
    <source>
        <dbReference type="ARBA" id="ARBA00022490"/>
    </source>
</evidence>
<dbReference type="SMART" id="SM00228">
    <property type="entry name" value="PDZ"/>
    <property type="match status" value="1"/>
</dbReference>
<dbReference type="Gene3D" id="2.30.42.10">
    <property type="match status" value="1"/>
</dbReference>
<dbReference type="PANTHER" id="PTHR24214:SF31">
    <property type="entry name" value="PDZ DOMAIN-CONTAINING PROTEIN"/>
    <property type="match status" value="1"/>
</dbReference>
<feature type="domain" description="PDZ" evidence="5">
    <location>
        <begin position="7"/>
        <end position="88"/>
    </location>
</feature>
<accession>A0A915PYI5</accession>
<dbReference type="Pfam" id="PF00595">
    <property type="entry name" value="PDZ"/>
    <property type="match status" value="1"/>
</dbReference>
<dbReference type="InterPro" id="IPR001478">
    <property type="entry name" value="PDZ"/>
</dbReference>
<keyword evidence="3" id="KW-0479">Metal-binding</keyword>
<evidence type="ECO:0000313" key="7">
    <source>
        <dbReference type="WBParaSite" id="sdigi.contig598.g9160.t1"/>
    </source>
</evidence>
<protein>
    <submittedName>
        <fullName evidence="7">PDZ domain-containing protein</fullName>
    </submittedName>
</protein>